<protein>
    <submittedName>
        <fullName evidence="1">Uncharacterized protein</fullName>
    </submittedName>
</protein>
<gene>
    <name evidence="1" type="ORF">CLLI_01540</name>
</gene>
<proteinExistence type="predicted"/>
<dbReference type="EMBL" id="PVXO01000005">
    <property type="protein sequence ID" value="PRR80581.1"/>
    <property type="molecule type" value="Genomic_DNA"/>
</dbReference>
<dbReference type="PIRSF" id="PIRSF033595">
    <property type="entry name" value="UCP033595"/>
    <property type="match status" value="1"/>
</dbReference>
<evidence type="ECO:0000313" key="2">
    <source>
        <dbReference type="Proteomes" id="UP000239706"/>
    </source>
</evidence>
<evidence type="ECO:0000313" key="1">
    <source>
        <dbReference type="EMBL" id="PRR80581.1"/>
    </source>
</evidence>
<comment type="caution">
    <text evidence="1">The sequence shown here is derived from an EMBL/GenBank/DDBJ whole genome shotgun (WGS) entry which is preliminary data.</text>
</comment>
<sequence>MLVVENLVMNTKEGDKECNYYYRLLKDEVTLNYGGESIEVQAYGIEIERQDRIDGNVINIERDYVKCISPQRYKVHKLLKLLYNNTVSPVHLVDILGDYIDEYIIDFDKELMDIATN</sequence>
<dbReference type="RefSeq" id="WP_207655048.1">
    <property type="nucleotide sequence ID" value="NZ_PVXO01000005.1"/>
</dbReference>
<reference evidence="1 2" key="1">
    <citation type="submission" date="2018-03" db="EMBL/GenBank/DDBJ databases">
        <title>Genome sequence of Clostridium liquoris DSM 100320.</title>
        <authorList>
            <person name="Poehlein A."/>
            <person name="Daniel R."/>
        </authorList>
    </citation>
    <scope>NUCLEOTIDE SEQUENCE [LARGE SCALE GENOMIC DNA]</scope>
    <source>
        <strain evidence="1 2">DSM 100320</strain>
    </source>
</reference>
<accession>A0A2T0B9K5</accession>
<name>A0A2T0B9K5_9CLOT</name>
<dbReference type="InterPro" id="IPR017016">
    <property type="entry name" value="UCP033595"/>
</dbReference>
<dbReference type="Proteomes" id="UP000239706">
    <property type="component" value="Unassembled WGS sequence"/>
</dbReference>
<keyword evidence="2" id="KW-1185">Reference proteome</keyword>
<dbReference type="Pfam" id="PF20124">
    <property type="entry name" value="DUF6514"/>
    <property type="match status" value="1"/>
</dbReference>
<dbReference type="AlphaFoldDB" id="A0A2T0B9K5"/>
<organism evidence="1 2">
    <name type="scientific">Clostridium liquoris</name>
    <dbReference type="NCBI Taxonomy" id="1289519"/>
    <lineage>
        <taxon>Bacteria</taxon>
        <taxon>Bacillati</taxon>
        <taxon>Bacillota</taxon>
        <taxon>Clostridia</taxon>
        <taxon>Eubacteriales</taxon>
        <taxon>Clostridiaceae</taxon>
        <taxon>Clostridium</taxon>
    </lineage>
</organism>